<dbReference type="InterPro" id="IPR002328">
    <property type="entry name" value="ADH_Zn_CS"/>
</dbReference>
<comment type="similarity">
    <text evidence="1 6">Belongs to the zinc-containing alcohol dehydrogenase family.</text>
</comment>
<name>A0ABT3CET4_9MYCO</name>
<evidence type="ECO:0000256" key="3">
    <source>
        <dbReference type="ARBA" id="ARBA00022833"/>
    </source>
</evidence>
<dbReference type="PANTHER" id="PTHR43880">
    <property type="entry name" value="ALCOHOL DEHYDROGENASE"/>
    <property type="match status" value="1"/>
</dbReference>
<dbReference type="Gene3D" id="3.90.180.10">
    <property type="entry name" value="Medium-chain alcohol dehydrogenases, catalytic domain"/>
    <property type="match status" value="1"/>
</dbReference>
<dbReference type="InterPro" id="IPR013149">
    <property type="entry name" value="ADH-like_C"/>
</dbReference>
<dbReference type="Proteomes" id="UP001526201">
    <property type="component" value="Unassembled WGS sequence"/>
</dbReference>
<dbReference type="Pfam" id="PF08240">
    <property type="entry name" value="ADH_N"/>
    <property type="match status" value="1"/>
</dbReference>
<dbReference type="Gene3D" id="3.40.50.720">
    <property type="entry name" value="NAD(P)-binding Rossmann-like Domain"/>
    <property type="match status" value="1"/>
</dbReference>
<accession>A0ABT3CET4</accession>
<keyword evidence="4" id="KW-0560">Oxidoreductase</keyword>
<dbReference type="RefSeq" id="WP_264069060.1">
    <property type="nucleotide sequence ID" value="NZ_JACKTY010000031.1"/>
</dbReference>
<evidence type="ECO:0000256" key="6">
    <source>
        <dbReference type="RuleBase" id="RU361277"/>
    </source>
</evidence>
<feature type="domain" description="Enoyl reductase (ER)" evidence="7">
    <location>
        <begin position="10"/>
        <end position="364"/>
    </location>
</feature>
<dbReference type="SMART" id="SM00829">
    <property type="entry name" value="PKS_ER"/>
    <property type="match status" value="1"/>
</dbReference>
<gene>
    <name evidence="8" type="ORF">H7J73_18495</name>
</gene>
<keyword evidence="9" id="KW-1185">Reference proteome</keyword>
<dbReference type="PANTHER" id="PTHR43880:SF12">
    <property type="entry name" value="ALCOHOL DEHYDROGENASE CLASS-3"/>
    <property type="match status" value="1"/>
</dbReference>
<dbReference type="InterPro" id="IPR036291">
    <property type="entry name" value="NAD(P)-bd_dom_sf"/>
</dbReference>
<comment type="caution">
    <text evidence="8">The sequence shown here is derived from an EMBL/GenBank/DDBJ whole genome shotgun (WGS) entry which is preliminary data.</text>
</comment>
<organism evidence="8 9">
    <name type="scientific">Mycolicibacterium komossense</name>
    <dbReference type="NCBI Taxonomy" id="1779"/>
    <lineage>
        <taxon>Bacteria</taxon>
        <taxon>Bacillati</taxon>
        <taxon>Actinomycetota</taxon>
        <taxon>Actinomycetes</taxon>
        <taxon>Mycobacteriales</taxon>
        <taxon>Mycobacteriaceae</taxon>
        <taxon>Mycolicibacterium</taxon>
    </lineage>
</organism>
<evidence type="ECO:0000313" key="9">
    <source>
        <dbReference type="Proteomes" id="UP001526201"/>
    </source>
</evidence>
<evidence type="ECO:0000313" key="8">
    <source>
        <dbReference type="EMBL" id="MCV7228006.1"/>
    </source>
</evidence>
<dbReference type="SUPFAM" id="SSF51735">
    <property type="entry name" value="NAD(P)-binding Rossmann-fold domains"/>
    <property type="match status" value="1"/>
</dbReference>
<protein>
    <submittedName>
        <fullName evidence="8">Zn-dependent alcohol dehydrogenase</fullName>
    </submittedName>
</protein>
<proteinExistence type="inferred from homology"/>
<evidence type="ECO:0000256" key="2">
    <source>
        <dbReference type="ARBA" id="ARBA00022723"/>
    </source>
</evidence>
<dbReference type="SUPFAM" id="SSF50129">
    <property type="entry name" value="GroES-like"/>
    <property type="match status" value="2"/>
</dbReference>
<dbReference type="Pfam" id="PF00107">
    <property type="entry name" value="ADH_zinc_N"/>
    <property type="match status" value="1"/>
</dbReference>
<keyword evidence="5" id="KW-0520">NAD</keyword>
<dbReference type="EMBL" id="JACKTY010000031">
    <property type="protein sequence ID" value="MCV7228006.1"/>
    <property type="molecule type" value="Genomic_DNA"/>
</dbReference>
<dbReference type="InterPro" id="IPR011032">
    <property type="entry name" value="GroES-like_sf"/>
</dbReference>
<evidence type="ECO:0000259" key="7">
    <source>
        <dbReference type="SMART" id="SM00829"/>
    </source>
</evidence>
<keyword evidence="2 6" id="KW-0479">Metal-binding</keyword>
<dbReference type="CDD" id="cd08279">
    <property type="entry name" value="Zn_ADH_class_III"/>
    <property type="match status" value="1"/>
</dbReference>
<reference evidence="8 9" key="1">
    <citation type="journal article" date="2022" name="BMC Genomics">
        <title>Comparative genome analysis of mycobacteria focusing on tRNA and non-coding RNA.</title>
        <authorList>
            <person name="Behra P.R.K."/>
            <person name="Pettersson B.M.F."/>
            <person name="Ramesh M."/>
            <person name="Das S."/>
            <person name="Dasgupta S."/>
            <person name="Kirsebom L.A."/>
        </authorList>
    </citation>
    <scope>NUCLEOTIDE SEQUENCE [LARGE SCALE GENOMIC DNA]</scope>
    <source>
        <strain evidence="8 9">DSM 44078</strain>
    </source>
</reference>
<sequence>MKAVVFRDSSTPIEFTDVDLAGPKRGEVRVKIAAAGVCHSDLHVKRGDWDAPAPLVMGHEGSGVVIELGEGVTSLAVGDHVVLSWVPPCGECRYCRSGHEARCQKVATEVGPKGVLFDGTSRLSKDGETLHHYLGVSSFAEEVVVPASGAVKVRDDAPLDAIAVVGCAVATGVGAVVNTAAVEPGATVAVIGCGGVGLNVVQGAKLAGAERIIAIDVLADKTALAVQFGATDRINATRDDAVELLFDLLPDGVDYAFDAIGHTSTTEQAIRMLGLGGAAVVVGLPKTGARASFEPLVLAEADQRILGSNYGSVRPSIDIPALVDRYMDGQLKLDPLIWARRPLAEAAAAFENLESGAALRTLLIP</sequence>
<dbReference type="InterPro" id="IPR020843">
    <property type="entry name" value="ER"/>
</dbReference>
<evidence type="ECO:0000256" key="5">
    <source>
        <dbReference type="ARBA" id="ARBA00023027"/>
    </source>
</evidence>
<evidence type="ECO:0000256" key="4">
    <source>
        <dbReference type="ARBA" id="ARBA00023002"/>
    </source>
</evidence>
<evidence type="ECO:0000256" key="1">
    <source>
        <dbReference type="ARBA" id="ARBA00008072"/>
    </source>
</evidence>
<comment type="cofactor">
    <cofactor evidence="6">
        <name>Zn(2+)</name>
        <dbReference type="ChEBI" id="CHEBI:29105"/>
    </cofactor>
</comment>
<keyword evidence="3 6" id="KW-0862">Zinc</keyword>
<dbReference type="InterPro" id="IPR013154">
    <property type="entry name" value="ADH-like_N"/>
</dbReference>
<dbReference type="PROSITE" id="PS00059">
    <property type="entry name" value="ADH_ZINC"/>
    <property type="match status" value="1"/>
</dbReference>